<dbReference type="GO" id="GO:0003677">
    <property type="term" value="F:DNA binding"/>
    <property type="evidence" value="ECO:0007669"/>
    <property type="project" value="UniProtKB-KW"/>
</dbReference>
<dbReference type="OMA" id="VVCQHEG"/>
<feature type="region of interest" description="Disordered" evidence="7">
    <location>
        <begin position="624"/>
        <end position="663"/>
    </location>
</feature>
<sequence length="701" mass="79211">MSQIEKCVRPARSRPVSCQFCRSRKLRCSRQFPCPNCTSRGVTCDLDERTGASISGAIEEAPGTPSGTFQPDVLSRLQRLEEVVMGQREPSNGPSVSTGSQPSPPPLRTGDLFTGEQHNSIDLSWIEGEVTHPTLKGSLVSYELEFKICYIKSVALSERIVCRASPEKIPTRIIWLPLYEEAKQIVDKYLTKITYIHHIVHAPSVRAMVEDLYQNLNNQKPIKLGQISLLLAILSSTTFFWTEHDMDTPLFSSVEEANGQFTMWMKLTLEVLEYSRRTGSDSLEDVQAMIIVAFAICNIVGITSQVRYVFYTANSVARHLALHRIDHPYNADNTEHEFLSPKTVRAEIGRRVWWYLVATDWQISQFTSSLKGTYTINPHHMVTNKPLNADDEDLVDGVETGGKPIHQPTSMSYSLQRIRLGEICREICDSIPFTEIGSKVPQYQRTRDLDIKLREMAETLPPFFSLDFNSNELADRDQRRDPGIVIQRYIINSLLHAQRCRLHMPYLSRAATDLAYAYSRDACMEAARMVIRTERQLATENIPFALIRLKFSGVLHCVCIAIIVLLIDLCGNKSPQSEGDRDSRVEIYNAFSLLEEARSQSPLAEKILESFHAILRRHNVTISGSESRPVTQPGNDGERSSKQLINKSVPSRDTEMTDSVPDPSLPSFDDLWQAFDTNVDPSSLVDWNTLFSELDSPFVSM</sequence>
<evidence type="ECO:0000256" key="2">
    <source>
        <dbReference type="ARBA" id="ARBA00022723"/>
    </source>
</evidence>
<dbReference type="Pfam" id="PF04082">
    <property type="entry name" value="Fungal_trans"/>
    <property type="match status" value="1"/>
</dbReference>
<reference evidence="10" key="1">
    <citation type="journal article" date="2017" name="Nat. Microbiol.">
        <title>Global analysis of biosynthetic gene clusters reveals vast potential of secondary metabolite production in Penicillium species.</title>
        <authorList>
            <person name="Nielsen J.C."/>
            <person name="Grijseels S."/>
            <person name="Prigent S."/>
            <person name="Ji B."/>
            <person name="Dainat J."/>
            <person name="Nielsen K.F."/>
            <person name="Frisvad J.C."/>
            <person name="Workman M."/>
            <person name="Nielsen J."/>
        </authorList>
    </citation>
    <scope>NUCLEOTIDE SEQUENCE [LARGE SCALE GENOMIC DNA]</scope>
    <source>
        <strain evidence="10">IBT 11843</strain>
    </source>
</reference>
<evidence type="ECO:0000256" key="4">
    <source>
        <dbReference type="ARBA" id="ARBA00023125"/>
    </source>
</evidence>
<dbReference type="CDD" id="cd12148">
    <property type="entry name" value="fungal_TF_MHR"/>
    <property type="match status" value="1"/>
</dbReference>
<dbReference type="Proteomes" id="UP000191522">
    <property type="component" value="Unassembled WGS sequence"/>
</dbReference>
<dbReference type="CDD" id="cd00067">
    <property type="entry name" value="GAL4"/>
    <property type="match status" value="1"/>
</dbReference>
<dbReference type="InterPro" id="IPR036864">
    <property type="entry name" value="Zn2-C6_fun-type_DNA-bd_sf"/>
</dbReference>
<dbReference type="EMBL" id="MDYL01000022">
    <property type="protein sequence ID" value="OQD70566.1"/>
    <property type="molecule type" value="Genomic_DNA"/>
</dbReference>
<comment type="caution">
    <text evidence="9">The sequence shown here is derived from an EMBL/GenBank/DDBJ whole genome shotgun (WGS) entry which is preliminary data.</text>
</comment>
<proteinExistence type="predicted"/>
<dbReference type="PROSITE" id="PS00463">
    <property type="entry name" value="ZN2_CY6_FUNGAL_1"/>
    <property type="match status" value="1"/>
</dbReference>
<evidence type="ECO:0000313" key="9">
    <source>
        <dbReference type="EMBL" id="OQD70566.1"/>
    </source>
</evidence>
<dbReference type="PANTHER" id="PTHR31001">
    <property type="entry name" value="UNCHARACTERIZED TRANSCRIPTIONAL REGULATORY PROTEIN"/>
    <property type="match status" value="1"/>
</dbReference>
<dbReference type="Pfam" id="PF00172">
    <property type="entry name" value="Zn_clus"/>
    <property type="match status" value="1"/>
</dbReference>
<dbReference type="SMART" id="SM00066">
    <property type="entry name" value="GAL4"/>
    <property type="match status" value="1"/>
</dbReference>
<dbReference type="GO" id="GO:0005634">
    <property type="term" value="C:nucleus"/>
    <property type="evidence" value="ECO:0007669"/>
    <property type="project" value="UniProtKB-SubCell"/>
</dbReference>
<evidence type="ECO:0000256" key="6">
    <source>
        <dbReference type="ARBA" id="ARBA00023242"/>
    </source>
</evidence>
<feature type="compositionally biased region" description="Polar residues" evidence="7">
    <location>
        <begin position="89"/>
        <end position="101"/>
    </location>
</feature>
<evidence type="ECO:0000256" key="5">
    <source>
        <dbReference type="ARBA" id="ARBA00023163"/>
    </source>
</evidence>
<organism evidence="9 10">
    <name type="scientific">Penicillium decumbens</name>
    <dbReference type="NCBI Taxonomy" id="69771"/>
    <lineage>
        <taxon>Eukaryota</taxon>
        <taxon>Fungi</taxon>
        <taxon>Dikarya</taxon>
        <taxon>Ascomycota</taxon>
        <taxon>Pezizomycotina</taxon>
        <taxon>Eurotiomycetes</taxon>
        <taxon>Eurotiomycetidae</taxon>
        <taxon>Eurotiales</taxon>
        <taxon>Aspergillaceae</taxon>
        <taxon>Penicillium</taxon>
    </lineage>
</organism>
<comment type="subcellular location">
    <subcellularLocation>
        <location evidence="1">Nucleus</location>
    </subcellularLocation>
</comment>
<dbReference type="InterPro" id="IPR050613">
    <property type="entry name" value="Sec_Metabolite_Reg"/>
</dbReference>
<feature type="compositionally biased region" description="Polar residues" evidence="7">
    <location>
        <begin position="624"/>
        <end position="634"/>
    </location>
</feature>
<keyword evidence="2" id="KW-0479">Metal-binding</keyword>
<dbReference type="GO" id="GO:0008270">
    <property type="term" value="F:zinc ion binding"/>
    <property type="evidence" value="ECO:0007669"/>
    <property type="project" value="InterPro"/>
</dbReference>
<keyword evidence="4" id="KW-0238">DNA-binding</keyword>
<protein>
    <recommendedName>
        <fullName evidence="8">Zn(2)-C6 fungal-type domain-containing protein</fullName>
    </recommendedName>
</protein>
<evidence type="ECO:0000256" key="3">
    <source>
        <dbReference type="ARBA" id="ARBA00023015"/>
    </source>
</evidence>
<dbReference type="PROSITE" id="PS50048">
    <property type="entry name" value="ZN2_CY6_FUNGAL_2"/>
    <property type="match status" value="1"/>
</dbReference>
<evidence type="ECO:0000256" key="7">
    <source>
        <dbReference type="SAM" id="MobiDB-lite"/>
    </source>
</evidence>
<keyword evidence="5" id="KW-0804">Transcription</keyword>
<dbReference type="OrthoDB" id="3014581at2759"/>
<gene>
    <name evidence="9" type="ORF">PENDEC_c022G00017</name>
</gene>
<dbReference type="SUPFAM" id="SSF57701">
    <property type="entry name" value="Zn2/Cys6 DNA-binding domain"/>
    <property type="match status" value="1"/>
</dbReference>
<evidence type="ECO:0000313" key="10">
    <source>
        <dbReference type="Proteomes" id="UP000191522"/>
    </source>
</evidence>
<dbReference type="AlphaFoldDB" id="A0A1V6P1S0"/>
<dbReference type="InterPro" id="IPR007219">
    <property type="entry name" value="XnlR_reg_dom"/>
</dbReference>
<accession>A0A1V6P1S0</accession>
<keyword evidence="10" id="KW-1185">Reference proteome</keyword>
<evidence type="ECO:0000259" key="8">
    <source>
        <dbReference type="PROSITE" id="PS50048"/>
    </source>
</evidence>
<evidence type="ECO:0000256" key="1">
    <source>
        <dbReference type="ARBA" id="ARBA00004123"/>
    </source>
</evidence>
<name>A0A1V6P1S0_PENDC</name>
<dbReference type="PANTHER" id="PTHR31001:SF90">
    <property type="entry name" value="CENTROMERE DNA-BINDING PROTEIN COMPLEX CBF3 SUBUNIT B"/>
    <property type="match status" value="1"/>
</dbReference>
<keyword evidence="6" id="KW-0539">Nucleus</keyword>
<dbReference type="GO" id="GO:0006351">
    <property type="term" value="P:DNA-templated transcription"/>
    <property type="evidence" value="ECO:0007669"/>
    <property type="project" value="InterPro"/>
</dbReference>
<feature type="domain" description="Zn(2)-C6 fungal-type" evidence="8">
    <location>
        <begin position="17"/>
        <end position="46"/>
    </location>
</feature>
<dbReference type="GO" id="GO:0000981">
    <property type="term" value="F:DNA-binding transcription factor activity, RNA polymerase II-specific"/>
    <property type="evidence" value="ECO:0007669"/>
    <property type="project" value="InterPro"/>
</dbReference>
<dbReference type="InterPro" id="IPR001138">
    <property type="entry name" value="Zn2Cys6_DnaBD"/>
</dbReference>
<dbReference type="Gene3D" id="4.10.240.10">
    <property type="entry name" value="Zn(2)-C6 fungal-type DNA-binding domain"/>
    <property type="match status" value="1"/>
</dbReference>
<dbReference type="STRING" id="69771.A0A1V6P1S0"/>
<keyword evidence="3" id="KW-0805">Transcription regulation</keyword>
<feature type="region of interest" description="Disordered" evidence="7">
    <location>
        <begin position="86"/>
        <end position="113"/>
    </location>
</feature>